<name>A0A8D8U3A6_9HEMI</name>
<keyword evidence="1" id="KW-0812">Transmembrane</keyword>
<evidence type="ECO:0000256" key="1">
    <source>
        <dbReference type="SAM" id="Phobius"/>
    </source>
</evidence>
<evidence type="ECO:0000313" key="2">
    <source>
        <dbReference type="EMBL" id="CAG6697576.1"/>
    </source>
</evidence>
<reference evidence="2" key="1">
    <citation type="submission" date="2021-05" db="EMBL/GenBank/DDBJ databases">
        <authorList>
            <person name="Alioto T."/>
            <person name="Alioto T."/>
            <person name="Gomez Garrido J."/>
        </authorList>
    </citation>
    <scope>NUCLEOTIDE SEQUENCE</scope>
</reference>
<feature type="transmembrane region" description="Helical" evidence="1">
    <location>
        <begin position="46"/>
        <end position="68"/>
    </location>
</feature>
<keyword evidence="1" id="KW-0472">Membrane</keyword>
<dbReference type="EMBL" id="HBUF01334146">
    <property type="protein sequence ID" value="CAG6697576.1"/>
    <property type="molecule type" value="Transcribed_RNA"/>
</dbReference>
<accession>A0A8D8U3A6</accession>
<proteinExistence type="predicted"/>
<protein>
    <submittedName>
        <fullName evidence="2">Uncharacterized protein</fullName>
    </submittedName>
</protein>
<sequence length="144" mass="16540">MDTHLRSFLIFTVVTGFAPVLTRNTRKTSVRYFLMGFKFVSGRIDSFPIFVSVVILVYVTIVVNILFLITASERFCWNITITSTIIFIGLVLVEFECIHTILIYFKLGCILAQILVQISGIPHFPVRIFPFLALFTHHPLCFVY</sequence>
<feature type="transmembrane region" description="Helical" evidence="1">
    <location>
        <begin position="75"/>
        <end position="95"/>
    </location>
</feature>
<organism evidence="2">
    <name type="scientific">Cacopsylla melanoneura</name>
    <dbReference type="NCBI Taxonomy" id="428564"/>
    <lineage>
        <taxon>Eukaryota</taxon>
        <taxon>Metazoa</taxon>
        <taxon>Ecdysozoa</taxon>
        <taxon>Arthropoda</taxon>
        <taxon>Hexapoda</taxon>
        <taxon>Insecta</taxon>
        <taxon>Pterygota</taxon>
        <taxon>Neoptera</taxon>
        <taxon>Paraneoptera</taxon>
        <taxon>Hemiptera</taxon>
        <taxon>Sternorrhyncha</taxon>
        <taxon>Psylloidea</taxon>
        <taxon>Psyllidae</taxon>
        <taxon>Psyllinae</taxon>
        <taxon>Cacopsylla</taxon>
    </lineage>
</organism>
<keyword evidence="1" id="KW-1133">Transmembrane helix</keyword>
<dbReference type="AlphaFoldDB" id="A0A8D8U3A6"/>